<dbReference type="InterPro" id="IPR018618">
    <property type="entry name" value="GID4/10-like"/>
</dbReference>
<evidence type="ECO:0000313" key="4">
    <source>
        <dbReference type="Proteomes" id="UP000054251"/>
    </source>
</evidence>
<dbReference type="GO" id="GO:0007039">
    <property type="term" value="P:protein catabolic process in the vacuole"/>
    <property type="evidence" value="ECO:0007669"/>
    <property type="project" value="TreeGrafter"/>
</dbReference>
<keyword evidence="4" id="KW-1185">Reference proteome</keyword>
<dbReference type="OrthoDB" id="62at2759"/>
<organism evidence="3 4">
    <name type="scientific">Debaryomyces fabryi</name>
    <dbReference type="NCBI Taxonomy" id="58627"/>
    <lineage>
        <taxon>Eukaryota</taxon>
        <taxon>Fungi</taxon>
        <taxon>Dikarya</taxon>
        <taxon>Ascomycota</taxon>
        <taxon>Saccharomycotina</taxon>
        <taxon>Pichiomycetes</taxon>
        <taxon>Debaryomycetaceae</taxon>
        <taxon>Debaryomyces</taxon>
    </lineage>
</organism>
<comment type="caution">
    <text evidence="3">The sequence shown here is derived from an EMBL/GenBank/DDBJ whole genome shotgun (WGS) entry which is preliminary data.</text>
</comment>
<dbReference type="EMBL" id="LMYN01000018">
    <property type="protein sequence ID" value="KSA02884.1"/>
    <property type="molecule type" value="Genomic_DNA"/>
</dbReference>
<name>A0A0V1Q2Y8_9ASCO</name>
<gene>
    <name evidence="3" type="ORF">AC631_01364</name>
</gene>
<dbReference type="PANTHER" id="PTHR14534:SF3">
    <property type="entry name" value="GID COMPLEX SUBUNIT 4 HOMOLOG"/>
    <property type="match status" value="1"/>
</dbReference>
<evidence type="ECO:0000256" key="2">
    <source>
        <dbReference type="SAM" id="MobiDB-lite"/>
    </source>
</evidence>
<sequence>MPVSETNKLQDPKSITRDNDSDDNNSISEFNFTCLINENFTTVQRKQEIYQYSDELLNERKNDSTKNKGIEFDYFRPRFDSYNKLPVIANSYLKPNTTFIGEQQSGKAKYHIKVEFKTVDWVNSIITGFLQISGLTEHHPEITTFFKGEIINNPFNKYKWETGSKKLPSDTSIKRYSFVTENDLWGSFLKNDLEHWKQLTDSKGLNDVELKQKLHRIQNDYNYNDECIYMRWKEEFLLPDSRIKQINGASFEGFYYIVLNLTHNSKLPGSISGLYYHKDSEKFQSLSLRCVEDNGISNKFDFV</sequence>
<accession>A0A0V1Q2Y8</accession>
<dbReference type="Pfam" id="PF09783">
    <property type="entry name" value="Vac_ImportDeg"/>
    <property type="match status" value="1"/>
</dbReference>
<dbReference type="GO" id="GO:0005773">
    <property type="term" value="C:vacuole"/>
    <property type="evidence" value="ECO:0007669"/>
    <property type="project" value="GOC"/>
</dbReference>
<comment type="similarity">
    <text evidence="1">Belongs to the GID4/VID24 family.</text>
</comment>
<dbReference type="AlphaFoldDB" id="A0A0V1Q2Y8"/>
<dbReference type="GO" id="GO:0006623">
    <property type="term" value="P:protein targeting to vacuole"/>
    <property type="evidence" value="ECO:0007669"/>
    <property type="project" value="TreeGrafter"/>
</dbReference>
<proteinExistence type="inferred from homology"/>
<evidence type="ECO:0008006" key="5">
    <source>
        <dbReference type="Google" id="ProtNLM"/>
    </source>
</evidence>
<dbReference type="GO" id="GO:0034657">
    <property type="term" value="C:GID complex"/>
    <property type="evidence" value="ECO:0007669"/>
    <property type="project" value="TreeGrafter"/>
</dbReference>
<protein>
    <recommendedName>
        <fullName evidence="5">Vacuolar import and degradation protein 24</fullName>
    </recommendedName>
</protein>
<evidence type="ECO:0000313" key="3">
    <source>
        <dbReference type="EMBL" id="KSA02884.1"/>
    </source>
</evidence>
<feature type="compositionally biased region" description="Basic and acidic residues" evidence="2">
    <location>
        <begin position="8"/>
        <end position="19"/>
    </location>
</feature>
<feature type="region of interest" description="Disordered" evidence="2">
    <location>
        <begin position="1"/>
        <end position="22"/>
    </location>
</feature>
<dbReference type="Proteomes" id="UP000054251">
    <property type="component" value="Unassembled WGS sequence"/>
</dbReference>
<dbReference type="GO" id="GO:0043161">
    <property type="term" value="P:proteasome-mediated ubiquitin-dependent protein catabolic process"/>
    <property type="evidence" value="ECO:0007669"/>
    <property type="project" value="TreeGrafter"/>
</dbReference>
<dbReference type="GeneID" id="26838373"/>
<dbReference type="RefSeq" id="XP_015468986.1">
    <property type="nucleotide sequence ID" value="XM_015610194.1"/>
</dbReference>
<dbReference type="GO" id="GO:0045721">
    <property type="term" value="P:negative regulation of gluconeogenesis"/>
    <property type="evidence" value="ECO:0007669"/>
    <property type="project" value="TreeGrafter"/>
</dbReference>
<evidence type="ECO:0000256" key="1">
    <source>
        <dbReference type="ARBA" id="ARBA00061469"/>
    </source>
</evidence>
<dbReference type="PANTHER" id="PTHR14534">
    <property type="entry name" value="VACUOLAR IMPORT AND DEGRADATION PROTEIN 24"/>
    <property type="match status" value="1"/>
</dbReference>
<reference evidence="3 4" key="1">
    <citation type="submission" date="2015-11" db="EMBL/GenBank/DDBJ databases">
        <title>The genome of Debaryomyces fabryi.</title>
        <authorList>
            <person name="Tafer H."/>
            <person name="Lopandic K."/>
        </authorList>
    </citation>
    <scope>NUCLEOTIDE SEQUENCE [LARGE SCALE GENOMIC DNA]</scope>
    <source>
        <strain evidence="3 4">CBS 789</strain>
    </source>
</reference>